<dbReference type="OMA" id="PEAGRCG"/>
<protein>
    <recommendedName>
        <fullName evidence="3">FAF domain-containing protein</fullName>
    </recommendedName>
</protein>
<dbReference type="STRING" id="4533.J3LXM6"/>
<evidence type="ECO:0000256" key="2">
    <source>
        <dbReference type="SAM" id="MobiDB-lite"/>
    </source>
</evidence>
<reference evidence="4" key="1">
    <citation type="journal article" date="2013" name="Nat. Commun.">
        <title>Whole-genome sequencing of Oryza brachyantha reveals mechanisms underlying Oryza genome evolution.</title>
        <authorList>
            <person name="Chen J."/>
            <person name="Huang Q."/>
            <person name="Gao D."/>
            <person name="Wang J."/>
            <person name="Lang Y."/>
            <person name="Liu T."/>
            <person name="Li B."/>
            <person name="Bai Z."/>
            <person name="Luis Goicoechea J."/>
            <person name="Liang C."/>
            <person name="Chen C."/>
            <person name="Zhang W."/>
            <person name="Sun S."/>
            <person name="Liao Y."/>
            <person name="Zhang X."/>
            <person name="Yang L."/>
            <person name="Song C."/>
            <person name="Wang M."/>
            <person name="Shi J."/>
            <person name="Liu G."/>
            <person name="Liu J."/>
            <person name="Zhou H."/>
            <person name="Zhou W."/>
            <person name="Yu Q."/>
            <person name="An N."/>
            <person name="Chen Y."/>
            <person name="Cai Q."/>
            <person name="Wang B."/>
            <person name="Liu B."/>
            <person name="Min J."/>
            <person name="Huang Y."/>
            <person name="Wu H."/>
            <person name="Li Z."/>
            <person name="Zhang Y."/>
            <person name="Yin Y."/>
            <person name="Song W."/>
            <person name="Jiang J."/>
            <person name="Jackson S.A."/>
            <person name="Wing R.A."/>
            <person name="Wang J."/>
            <person name="Chen M."/>
        </authorList>
    </citation>
    <scope>NUCLEOTIDE SEQUENCE [LARGE SCALE GENOMIC DNA]</scope>
    <source>
        <strain evidence="4">cv. IRGC 101232</strain>
    </source>
</reference>
<feature type="region of interest" description="Disordered" evidence="2">
    <location>
        <begin position="83"/>
        <end position="119"/>
    </location>
</feature>
<evidence type="ECO:0000259" key="3">
    <source>
        <dbReference type="Pfam" id="PF11250"/>
    </source>
</evidence>
<dbReference type="PANTHER" id="PTHR33155:SF5">
    <property type="entry name" value="OS04G0413100 PROTEIN"/>
    <property type="match status" value="1"/>
</dbReference>
<organism evidence="4">
    <name type="scientific">Oryza brachyantha</name>
    <name type="common">malo sina</name>
    <dbReference type="NCBI Taxonomy" id="4533"/>
    <lineage>
        <taxon>Eukaryota</taxon>
        <taxon>Viridiplantae</taxon>
        <taxon>Streptophyta</taxon>
        <taxon>Embryophyta</taxon>
        <taxon>Tracheophyta</taxon>
        <taxon>Spermatophyta</taxon>
        <taxon>Magnoliopsida</taxon>
        <taxon>Liliopsida</taxon>
        <taxon>Poales</taxon>
        <taxon>Poaceae</taxon>
        <taxon>BOP clade</taxon>
        <taxon>Oryzoideae</taxon>
        <taxon>Oryzeae</taxon>
        <taxon>Oryzinae</taxon>
        <taxon>Oryza</taxon>
    </lineage>
</organism>
<dbReference type="HOGENOM" id="CLU_093999_0_0_1"/>
<dbReference type="Gramene" id="OB04G19010.1">
    <property type="protein sequence ID" value="OB04G19010.1"/>
    <property type="gene ID" value="OB04G19010"/>
</dbReference>
<evidence type="ECO:0000313" key="4">
    <source>
        <dbReference type="EnsemblPlants" id="OB04G19010.1"/>
    </source>
</evidence>
<dbReference type="Proteomes" id="UP000006038">
    <property type="component" value="Chromosome 4"/>
</dbReference>
<feature type="compositionally biased region" description="Pro residues" evidence="2">
    <location>
        <begin position="18"/>
        <end position="35"/>
    </location>
</feature>
<dbReference type="Pfam" id="PF11250">
    <property type="entry name" value="FAF"/>
    <property type="match status" value="1"/>
</dbReference>
<comment type="similarity">
    <text evidence="1">Belongs to the fantastic four family.</text>
</comment>
<proteinExistence type="inferred from homology"/>
<dbReference type="EnsemblPlants" id="OB04G19010.1">
    <property type="protein sequence ID" value="OB04G19010.1"/>
    <property type="gene ID" value="OB04G19010"/>
</dbReference>
<feature type="domain" description="FAF" evidence="3">
    <location>
        <begin position="177"/>
        <end position="228"/>
    </location>
</feature>
<dbReference type="AlphaFoldDB" id="J3LXM6"/>
<dbReference type="eggNOG" id="ENOG502R6IG">
    <property type="taxonomic scope" value="Eukaryota"/>
</dbReference>
<name>J3LXM6_ORYBR</name>
<evidence type="ECO:0000256" key="1">
    <source>
        <dbReference type="ARBA" id="ARBA00008690"/>
    </source>
</evidence>
<feature type="region of interest" description="Disordered" evidence="2">
    <location>
        <begin position="1"/>
        <end position="42"/>
    </location>
</feature>
<accession>J3LXM6</accession>
<sequence length="259" mass="26902">MAPPPPLHVPFCYKTPVEPWPGPRPATHSRPPPHLRPSSGGLDLLTEALAESFDPDDVATAAATMDDNVAVVDALAPPCKRSHVLLTEGGGGGPPPQAHPHPARRGGGGGPPPPPSVRRTCDLLHGGARASATATLSSMVAAAGGHVAGGGARPPPEEDVSQHGVMLLRRTRTGRAAFPPPISVIGKGGRPWLTLRAHREDGRLVLREMRLPSQELLQPCKEDGRFKLFIHPEAGRCGGAGAGAHVGLGREGRHSALES</sequence>
<evidence type="ECO:0000313" key="5">
    <source>
        <dbReference type="Proteomes" id="UP000006038"/>
    </source>
</evidence>
<dbReference type="PANTHER" id="PTHR33155">
    <property type="entry name" value="FANTASTIC FOUR-LIKE PROTEIN (DUF3049)"/>
    <property type="match status" value="1"/>
</dbReference>
<reference evidence="4" key="2">
    <citation type="submission" date="2013-04" db="UniProtKB">
        <authorList>
            <consortium name="EnsemblPlants"/>
        </authorList>
    </citation>
    <scope>IDENTIFICATION</scope>
</reference>
<dbReference type="InterPro" id="IPR021410">
    <property type="entry name" value="FAF"/>
</dbReference>
<keyword evidence="5" id="KW-1185">Reference proteome</keyword>
<dbReference type="InterPro" id="IPR046431">
    <property type="entry name" value="FAF_dom"/>
</dbReference>